<dbReference type="EMBL" id="JAGPXD010000002">
    <property type="protein sequence ID" value="KAH7366729.1"/>
    <property type="molecule type" value="Genomic_DNA"/>
</dbReference>
<organism evidence="2 3">
    <name type="scientific">Plectosphaerella cucumerina</name>
    <dbReference type="NCBI Taxonomy" id="40658"/>
    <lineage>
        <taxon>Eukaryota</taxon>
        <taxon>Fungi</taxon>
        <taxon>Dikarya</taxon>
        <taxon>Ascomycota</taxon>
        <taxon>Pezizomycotina</taxon>
        <taxon>Sordariomycetes</taxon>
        <taxon>Hypocreomycetidae</taxon>
        <taxon>Glomerellales</taxon>
        <taxon>Plectosphaerellaceae</taxon>
        <taxon>Plectosphaerella</taxon>
    </lineage>
</organism>
<feature type="compositionally biased region" description="Polar residues" evidence="1">
    <location>
        <begin position="295"/>
        <end position="305"/>
    </location>
</feature>
<dbReference type="Proteomes" id="UP000813385">
    <property type="component" value="Unassembled WGS sequence"/>
</dbReference>
<feature type="compositionally biased region" description="Basic residues" evidence="1">
    <location>
        <begin position="133"/>
        <end position="149"/>
    </location>
</feature>
<feature type="region of interest" description="Disordered" evidence="1">
    <location>
        <begin position="183"/>
        <end position="204"/>
    </location>
</feature>
<proteinExistence type="predicted"/>
<protein>
    <submittedName>
        <fullName evidence="2">Uncharacterized protein</fullName>
    </submittedName>
</protein>
<feature type="compositionally biased region" description="Polar residues" evidence="1">
    <location>
        <begin position="150"/>
        <end position="164"/>
    </location>
</feature>
<accession>A0A8K0TNQ2</accession>
<evidence type="ECO:0000313" key="3">
    <source>
        <dbReference type="Proteomes" id="UP000813385"/>
    </source>
</evidence>
<reference evidence="2" key="1">
    <citation type="journal article" date="2021" name="Nat. Commun.">
        <title>Genetic determinants of endophytism in the Arabidopsis root mycobiome.</title>
        <authorList>
            <person name="Mesny F."/>
            <person name="Miyauchi S."/>
            <person name="Thiergart T."/>
            <person name="Pickel B."/>
            <person name="Atanasova L."/>
            <person name="Karlsson M."/>
            <person name="Huettel B."/>
            <person name="Barry K.W."/>
            <person name="Haridas S."/>
            <person name="Chen C."/>
            <person name="Bauer D."/>
            <person name="Andreopoulos W."/>
            <person name="Pangilinan J."/>
            <person name="LaButti K."/>
            <person name="Riley R."/>
            <person name="Lipzen A."/>
            <person name="Clum A."/>
            <person name="Drula E."/>
            <person name="Henrissat B."/>
            <person name="Kohler A."/>
            <person name="Grigoriev I.V."/>
            <person name="Martin F.M."/>
            <person name="Hacquard S."/>
        </authorList>
    </citation>
    <scope>NUCLEOTIDE SEQUENCE</scope>
    <source>
        <strain evidence="2">MPI-CAGE-AT-0016</strain>
    </source>
</reference>
<keyword evidence="3" id="KW-1185">Reference proteome</keyword>
<evidence type="ECO:0000256" key="1">
    <source>
        <dbReference type="SAM" id="MobiDB-lite"/>
    </source>
</evidence>
<name>A0A8K0TNQ2_9PEZI</name>
<feature type="region of interest" description="Disordered" evidence="1">
    <location>
        <begin position="285"/>
        <end position="305"/>
    </location>
</feature>
<sequence>MGGWPLWRTGVREEGTTDSCRRRKEDPICLAMQGRTTPTGLPYLNCNCICPLSMGWKVSHPGHVSKYLAQLQARTSGPFQFGRHVRPSTARPFPSRAASRWLTHIRQLAWFNWGTSDQFRDDRHLSGSQTARPQRRNLKSLPSRHHRRTSQASRPVQCRASHTSRPSIVWGKVVRTKEVVARQARAHGQRTMATGEGQGRSPHLHDFRGHQTGAKLRRWMLALSPSPNVSGVQRARGLLQWASNNLHTRRHLTDCTRRSNPEMSSASVRALALPTLLVVSARTLGQGQGEMASPRSAQAPTRSYL</sequence>
<comment type="caution">
    <text evidence="2">The sequence shown here is derived from an EMBL/GenBank/DDBJ whole genome shotgun (WGS) entry which is preliminary data.</text>
</comment>
<evidence type="ECO:0000313" key="2">
    <source>
        <dbReference type="EMBL" id="KAH7366729.1"/>
    </source>
</evidence>
<feature type="region of interest" description="Disordered" evidence="1">
    <location>
        <begin position="122"/>
        <end position="164"/>
    </location>
</feature>
<dbReference type="AlphaFoldDB" id="A0A8K0TNQ2"/>
<gene>
    <name evidence="2" type="ORF">B0T11DRAFT_46673</name>
</gene>